<gene>
    <name evidence="1" type="ORF">LNP81_08075</name>
</gene>
<evidence type="ECO:0000313" key="2">
    <source>
        <dbReference type="Proteomes" id="UP001430679"/>
    </source>
</evidence>
<accession>A0ABS8MBP5</accession>
<dbReference type="Proteomes" id="UP001430679">
    <property type="component" value="Unassembled WGS sequence"/>
</dbReference>
<proteinExistence type="predicted"/>
<dbReference type="EMBL" id="JAJJMM010000001">
    <property type="protein sequence ID" value="MCC9062950.1"/>
    <property type="molecule type" value="Genomic_DNA"/>
</dbReference>
<name>A0ABS8MBP5_9FLAO</name>
<organism evidence="1 2">
    <name type="scientific">Flavobacterium piscisymbiosum</name>
    <dbReference type="NCBI Taxonomy" id="2893753"/>
    <lineage>
        <taxon>Bacteria</taxon>
        <taxon>Pseudomonadati</taxon>
        <taxon>Bacteroidota</taxon>
        <taxon>Flavobacteriia</taxon>
        <taxon>Flavobacteriales</taxon>
        <taxon>Flavobacteriaceae</taxon>
        <taxon>Flavobacterium</taxon>
    </lineage>
</organism>
<dbReference type="RefSeq" id="WP_230034875.1">
    <property type="nucleotide sequence ID" value="NZ_JAJJMM010000001.1"/>
</dbReference>
<sequence>MKRVLIGFVICLFLLNCTKKKEKSIEKDKTYIISYEDEKIEKYYDSTKKHTDKFAPPPRKGFYAEHQLLIDKKGSFYFYQKRYFLEFCSYGSEKDTLPHFLNLEPKDIVKIPETSLDDFLSENILSKEKNRRILIIASQNDTIKNTSFFKFLNKNQLQAYAIRRTTQEEDTVLKYKTNSDYYYSDSIKWDRTKIKFPNKN</sequence>
<evidence type="ECO:0008006" key="3">
    <source>
        <dbReference type="Google" id="ProtNLM"/>
    </source>
</evidence>
<protein>
    <recommendedName>
        <fullName evidence="3">Lipoprotein</fullName>
    </recommendedName>
</protein>
<reference evidence="1" key="1">
    <citation type="submission" date="2021-11" db="EMBL/GenBank/DDBJ databases">
        <title>Description of novel Flavobacterium species.</title>
        <authorList>
            <person name="Saticioglu I.B."/>
            <person name="Ay H."/>
            <person name="Altun S."/>
            <person name="Duman M."/>
        </authorList>
    </citation>
    <scope>NUCLEOTIDE SEQUENCE</scope>
    <source>
        <strain evidence="1">F-30</strain>
    </source>
</reference>
<comment type="caution">
    <text evidence="1">The sequence shown here is derived from an EMBL/GenBank/DDBJ whole genome shotgun (WGS) entry which is preliminary data.</text>
</comment>
<evidence type="ECO:0000313" key="1">
    <source>
        <dbReference type="EMBL" id="MCC9062950.1"/>
    </source>
</evidence>
<keyword evidence="2" id="KW-1185">Reference proteome</keyword>